<dbReference type="EMBL" id="ML006122">
    <property type="protein sequence ID" value="RKP16950.1"/>
    <property type="molecule type" value="Genomic_DNA"/>
</dbReference>
<reference evidence="2" key="3">
    <citation type="submission" date="2018-08" db="EMBL/GenBank/DDBJ databases">
        <title>Leveraging single-cell genomics to expand the Fungal Tree of Life.</title>
        <authorList>
            <consortium name="DOE Joint Genome Institute"/>
            <person name="Ahrendt S.R."/>
            <person name="Quandt C.A."/>
            <person name="Ciobanu D."/>
            <person name="Clum A."/>
            <person name="Salamov A."/>
            <person name="Andreopoulos B."/>
            <person name="Cheng J.-F."/>
            <person name="Woyke T."/>
            <person name="Pelin A."/>
            <person name="Henrissat B."/>
            <person name="Reynolds N."/>
            <person name="Benny G.L."/>
            <person name="Smith M.E."/>
            <person name="James T.Y."/>
            <person name="Grigoriev I.V."/>
        </authorList>
    </citation>
    <scope>NUCLEOTIDE SEQUENCE</scope>
    <source>
        <strain evidence="2">CSF55</strain>
    </source>
</reference>
<dbReference type="EMBL" id="KE561161">
    <property type="protein sequence ID" value="EPZ32295.1"/>
    <property type="molecule type" value="Genomic_DNA"/>
</dbReference>
<organism evidence="1 3">
    <name type="scientific">Rozella allomycis (strain CSF55)</name>
    <dbReference type="NCBI Taxonomy" id="988480"/>
    <lineage>
        <taxon>Eukaryota</taxon>
        <taxon>Fungi</taxon>
        <taxon>Fungi incertae sedis</taxon>
        <taxon>Cryptomycota</taxon>
        <taxon>Cryptomycota incertae sedis</taxon>
        <taxon>Rozella</taxon>
    </lineage>
</organism>
<dbReference type="InterPro" id="IPR052050">
    <property type="entry name" value="SecEffector_AnkRepeat"/>
</dbReference>
<dbReference type="Pfam" id="PF12796">
    <property type="entry name" value="Ank_2"/>
    <property type="match status" value="2"/>
</dbReference>
<evidence type="ECO:0000313" key="4">
    <source>
        <dbReference type="Proteomes" id="UP000281549"/>
    </source>
</evidence>
<dbReference type="PANTHER" id="PTHR46586:SF3">
    <property type="entry name" value="ANKYRIN REPEAT-CONTAINING PROTEIN"/>
    <property type="match status" value="1"/>
</dbReference>
<gene>
    <name evidence="1" type="ORF">O9G_002135</name>
    <name evidence="2" type="ORF">ROZALSC1DRAFT_31206</name>
</gene>
<name>A0A075AQ71_ROZAC</name>
<evidence type="ECO:0000313" key="1">
    <source>
        <dbReference type="EMBL" id="EPZ32295.1"/>
    </source>
</evidence>
<evidence type="ECO:0000313" key="2">
    <source>
        <dbReference type="EMBL" id="RKP16950.1"/>
    </source>
</evidence>
<protein>
    <submittedName>
        <fullName evidence="2">Ankyrin</fullName>
    </submittedName>
</protein>
<dbReference type="InterPro" id="IPR002110">
    <property type="entry name" value="Ankyrin_rpt"/>
</dbReference>
<dbReference type="AlphaFoldDB" id="A0A075AQ71"/>
<dbReference type="InterPro" id="IPR036770">
    <property type="entry name" value="Ankyrin_rpt-contain_sf"/>
</dbReference>
<accession>A0A075AQ71</accession>
<reference evidence="1 3" key="1">
    <citation type="journal article" date="2013" name="Curr. Biol.">
        <title>Shared signatures of parasitism and phylogenomics unite Cryptomycota and microsporidia.</title>
        <authorList>
            <person name="James T.Y."/>
            <person name="Pelin A."/>
            <person name="Bonen L."/>
            <person name="Ahrendt S."/>
            <person name="Sain D."/>
            <person name="Corradi N."/>
            <person name="Stajich J.E."/>
        </authorList>
    </citation>
    <scope>NUCLEOTIDE SEQUENCE [LARGE SCALE GENOMIC DNA]</scope>
    <source>
        <strain evidence="1">CSF55</strain>
        <strain evidence="1">CSF55</strain>
    </source>
</reference>
<dbReference type="PANTHER" id="PTHR46586">
    <property type="entry name" value="ANKYRIN REPEAT-CONTAINING PROTEIN"/>
    <property type="match status" value="1"/>
</dbReference>
<reference evidence="4" key="2">
    <citation type="journal article" date="2018" name="Nat. Microbiol.">
        <title>Leveraging single-cell genomics to expand the fungal tree of life.</title>
        <authorList>
            <person name="Ahrendt S.R."/>
            <person name="Quandt C.A."/>
            <person name="Ciobanu D."/>
            <person name="Clum A."/>
            <person name="Salamov A."/>
            <person name="Andreopoulos B."/>
            <person name="Cheng J.F."/>
            <person name="Woyke T."/>
            <person name="Pelin A."/>
            <person name="Henrissat B."/>
            <person name="Reynolds N.K."/>
            <person name="Benny G.L."/>
            <person name="Smith M.E."/>
            <person name="James T.Y."/>
            <person name="Grigoriev I.V."/>
        </authorList>
    </citation>
    <scope>NUCLEOTIDE SEQUENCE [LARGE SCALE GENOMIC DNA]</scope>
    <source>
        <strain evidence="4">CSF55</strain>
    </source>
</reference>
<evidence type="ECO:0000313" key="3">
    <source>
        <dbReference type="Proteomes" id="UP000030755"/>
    </source>
</evidence>
<dbReference type="SUPFAM" id="SSF48403">
    <property type="entry name" value="Ankyrin repeat"/>
    <property type="match status" value="1"/>
</dbReference>
<proteinExistence type="predicted"/>
<sequence>MSVKANFIGRITMNNCNLDSVVKRAKKEFNVLTPSEELNTTLNVLLIYGCHKIYFHLLENPEYDPSLNQNEAIRLAARYGHTKIVERLLKHSKVNPADMNSEALRKSAKFGHIDIVKVLLKDGRCNPAANDNESHLEVVKTLSSDLRVDLGSQNDYAFREACFNGHLDVVTFLMVHPSVNPGALNNEAIQFAAFLGMNEIVKLLLQHPLVDPGANNQFALRNAIQNGHLDVVQSLLKDRRVDSTLVDQEALQYVFNNNGSYFGYWVGYLSIISHNYLPRALSMLLMWGSLLYLMTTIYSLAPESIKLSGYTHTDILSKCEKLVKNGPLLFIPIQSHISNMRNHQIRGMIKYDKETLQDIKSLEGNIKIHSERVLSVLRKERKLLKESHQVVLKSKAMDIITLTLLGILVNSFKNSGINGIARDLKLKVAVNEFDHFVSRLDIQSYWQPVKNLNFQIDELVDQHAIFKELPLNLTRSFSTFCSNFEIYRRNLCAVKVLSSHGSRNNNENPLVQIRMDEIYDEFDLDAILAYTHLNEIYKEDAKAVK</sequence>
<dbReference type="Proteomes" id="UP000030755">
    <property type="component" value="Unassembled WGS sequence"/>
</dbReference>
<dbReference type="SMART" id="SM00248">
    <property type="entry name" value="ANK"/>
    <property type="match status" value="5"/>
</dbReference>
<dbReference type="Gene3D" id="1.25.40.20">
    <property type="entry name" value="Ankyrin repeat-containing domain"/>
    <property type="match status" value="2"/>
</dbReference>
<dbReference type="HOGENOM" id="CLU_499815_0_0_1"/>
<dbReference type="Proteomes" id="UP000281549">
    <property type="component" value="Unassembled WGS sequence"/>
</dbReference>
<dbReference type="STRING" id="988480.A0A075AQ71"/>
<keyword evidence="3" id="KW-1185">Reference proteome</keyword>
<dbReference type="OrthoDB" id="426293at2759"/>